<keyword evidence="5" id="KW-0349">Heme</keyword>
<dbReference type="InterPro" id="IPR024712">
    <property type="entry name" value="Catalase_clade2"/>
</dbReference>
<evidence type="ECO:0000256" key="4">
    <source>
        <dbReference type="ARBA" id="ARBA00022559"/>
    </source>
</evidence>
<dbReference type="EMBL" id="JAKWBL010000002">
    <property type="protein sequence ID" value="MCH5598865.1"/>
    <property type="molecule type" value="Genomic_DNA"/>
</dbReference>
<evidence type="ECO:0000313" key="12">
    <source>
        <dbReference type="EMBL" id="MCH5598865.1"/>
    </source>
</evidence>
<evidence type="ECO:0000256" key="6">
    <source>
        <dbReference type="ARBA" id="ARBA00022723"/>
    </source>
</evidence>
<evidence type="ECO:0000313" key="13">
    <source>
        <dbReference type="Proteomes" id="UP001202248"/>
    </source>
</evidence>
<reference evidence="12 13" key="1">
    <citation type="submission" date="2022-02" db="EMBL/GenBank/DDBJ databases">
        <authorList>
            <person name="Min J."/>
        </authorList>
    </citation>
    <scope>NUCLEOTIDE SEQUENCE [LARGE SCALE GENOMIC DNA]</scope>
    <source>
        <strain evidence="12 13">GR10-1</strain>
    </source>
</reference>
<dbReference type="PANTHER" id="PTHR42821:SF1">
    <property type="entry name" value="CATALASE-B"/>
    <property type="match status" value="1"/>
</dbReference>
<keyword evidence="9" id="KW-0376">Hydrogen peroxide</keyword>
<evidence type="ECO:0000256" key="2">
    <source>
        <dbReference type="ARBA" id="ARBA00010660"/>
    </source>
</evidence>
<dbReference type="Proteomes" id="UP001202248">
    <property type="component" value="Unassembled WGS sequence"/>
</dbReference>
<dbReference type="InterPro" id="IPR011614">
    <property type="entry name" value="Catalase_core"/>
</dbReference>
<dbReference type="PANTHER" id="PTHR42821">
    <property type="entry name" value="CATALASE"/>
    <property type="match status" value="1"/>
</dbReference>
<dbReference type="InterPro" id="IPR043156">
    <property type="entry name" value="Catalase_clade2_helical"/>
</dbReference>
<dbReference type="EC" id="1.11.1.6" evidence="3"/>
<dbReference type="PROSITE" id="PS51402">
    <property type="entry name" value="CATALASE_3"/>
    <property type="match status" value="1"/>
</dbReference>
<dbReference type="InterPro" id="IPR018028">
    <property type="entry name" value="Catalase"/>
</dbReference>
<keyword evidence="7 12" id="KW-0560">Oxidoreductase</keyword>
<sequence length="234" mass="25874">MDFTNDPLLQGRLFSYTDTQLSRLGSPNFHEIPINRPVVPVYNNQREAHMRMQINKGKASYTPNSIGGGCPYLAKAAEGFTSHQEKIDGQKIRGRSKSFFDHFSQAKLFYNSQSEPEKNHIKDALSFELSKCIIPAIRERMVNNLSNVDLDLASYVAAKIGLPQIKNAKPVENGAIPADGNPKDYKPLKGTSSIKRSAALSMAGTVKDSIVSRKIAILATDGVDEKEITKLKKH</sequence>
<feature type="domain" description="Catalase immune-responsive" evidence="11">
    <location>
        <begin position="96"/>
        <end position="159"/>
    </location>
</feature>
<evidence type="ECO:0000256" key="3">
    <source>
        <dbReference type="ARBA" id="ARBA00012314"/>
    </source>
</evidence>
<accession>A0ABS9SKJ1</accession>
<evidence type="ECO:0000256" key="9">
    <source>
        <dbReference type="ARBA" id="ARBA00023324"/>
    </source>
</evidence>
<dbReference type="InterPro" id="IPR002226">
    <property type="entry name" value="Catalase_haem_BS"/>
</dbReference>
<organism evidence="12 13">
    <name type="scientific">Niabella ginsengisoli</name>
    <dbReference type="NCBI Taxonomy" id="522298"/>
    <lineage>
        <taxon>Bacteria</taxon>
        <taxon>Pseudomonadati</taxon>
        <taxon>Bacteroidota</taxon>
        <taxon>Chitinophagia</taxon>
        <taxon>Chitinophagales</taxon>
        <taxon>Chitinophagaceae</taxon>
        <taxon>Niabella</taxon>
    </lineage>
</organism>
<dbReference type="InterPro" id="IPR010582">
    <property type="entry name" value="Catalase_immune_responsive"/>
</dbReference>
<evidence type="ECO:0000256" key="8">
    <source>
        <dbReference type="ARBA" id="ARBA00023004"/>
    </source>
</evidence>
<evidence type="ECO:0000256" key="7">
    <source>
        <dbReference type="ARBA" id="ARBA00023002"/>
    </source>
</evidence>
<dbReference type="PROSITE" id="PS00437">
    <property type="entry name" value="CATALASE_1"/>
    <property type="match status" value="1"/>
</dbReference>
<evidence type="ECO:0000256" key="5">
    <source>
        <dbReference type="ARBA" id="ARBA00022617"/>
    </source>
</evidence>
<name>A0ABS9SKJ1_9BACT</name>
<dbReference type="Pfam" id="PF06628">
    <property type="entry name" value="Catalase-rel"/>
    <property type="match status" value="1"/>
</dbReference>
<comment type="cofactor">
    <cofactor evidence="1">
        <name>heme</name>
        <dbReference type="ChEBI" id="CHEBI:30413"/>
    </cofactor>
</comment>
<dbReference type="GO" id="GO:0004096">
    <property type="term" value="F:catalase activity"/>
    <property type="evidence" value="ECO:0007669"/>
    <property type="project" value="UniProtKB-EC"/>
</dbReference>
<feature type="domain" description="Catalase core" evidence="10">
    <location>
        <begin position="1"/>
        <end position="66"/>
    </location>
</feature>
<evidence type="ECO:0000259" key="10">
    <source>
        <dbReference type="Pfam" id="PF00199"/>
    </source>
</evidence>
<protein>
    <recommendedName>
        <fullName evidence="3">catalase</fullName>
        <ecNumber evidence="3">1.11.1.6</ecNumber>
    </recommendedName>
</protein>
<dbReference type="InterPro" id="IPR020835">
    <property type="entry name" value="Catalase_sf"/>
</dbReference>
<keyword evidence="13" id="KW-1185">Reference proteome</keyword>
<keyword evidence="4 12" id="KW-0575">Peroxidase</keyword>
<evidence type="ECO:0000256" key="1">
    <source>
        <dbReference type="ARBA" id="ARBA00001971"/>
    </source>
</evidence>
<dbReference type="Gene3D" id="2.40.180.10">
    <property type="entry name" value="Catalase core domain"/>
    <property type="match status" value="1"/>
</dbReference>
<comment type="caution">
    <text evidence="12">The sequence shown here is derived from an EMBL/GenBank/DDBJ whole genome shotgun (WGS) entry which is preliminary data.</text>
</comment>
<comment type="similarity">
    <text evidence="2">Belongs to the catalase family. HPII subfamily.</text>
</comment>
<keyword evidence="6" id="KW-0479">Metal-binding</keyword>
<proteinExistence type="inferred from homology"/>
<dbReference type="Gene3D" id="1.20.1370.20">
    <property type="match status" value="1"/>
</dbReference>
<dbReference type="SUPFAM" id="SSF56634">
    <property type="entry name" value="Heme-dependent catalase-like"/>
    <property type="match status" value="1"/>
</dbReference>
<evidence type="ECO:0000259" key="11">
    <source>
        <dbReference type="Pfam" id="PF06628"/>
    </source>
</evidence>
<gene>
    <name evidence="12" type="ORF">MKP09_13585</name>
</gene>
<dbReference type="Pfam" id="PF00199">
    <property type="entry name" value="Catalase"/>
    <property type="match status" value="1"/>
</dbReference>
<keyword evidence="8" id="KW-0408">Iron</keyword>